<evidence type="ECO:0000256" key="4">
    <source>
        <dbReference type="ARBA" id="ARBA00015486"/>
    </source>
</evidence>
<organism evidence="10 11">
    <name type="scientific">Entomobacter blattae</name>
    <dbReference type="NCBI Taxonomy" id="2762277"/>
    <lineage>
        <taxon>Bacteria</taxon>
        <taxon>Pseudomonadati</taxon>
        <taxon>Pseudomonadota</taxon>
        <taxon>Alphaproteobacteria</taxon>
        <taxon>Acetobacterales</taxon>
        <taxon>Acetobacteraceae</taxon>
        <taxon>Entomobacter</taxon>
    </lineage>
</organism>
<accession>A0A7H1NQ17</accession>
<keyword evidence="6 10" id="KW-0328">Glycosyltransferase</keyword>
<evidence type="ECO:0000256" key="3">
    <source>
        <dbReference type="ARBA" id="ARBA00011991"/>
    </source>
</evidence>
<dbReference type="PANTHER" id="PTHR43463">
    <property type="entry name" value="NICOTINATE-NUCLEOTIDE--DIMETHYLBENZIMIDAZOLE PHOSPHORIBOSYLTRANSFERASE"/>
    <property type="match status" value="1"/>
</dbReference>
<dbReference type="InterPro" id="IPR003200">
    <property type="entry name" value="Nict_dMeBzImd_PRibTrfase"/>
</dbReference>
<keyword evidence="11" id="KW-1185">Reference proteome</keyword>
<reference evidence="10 11" key="1">
    <citation type="submission" date="2020-08" db="EMBL/GenBank/DDBJ databases">
        <title>Complete genome sequence of Entomobacter blattae G55GP.</title>
        <authorList>
            <person name="Poehlein A."/>
            <person name="Guzman J."/>
            <person name="Daniel R."/>
            <person name="Vilcinskas A."/>
        </authorList>
    </citation>
    <scope>NUCLEOTIDE SEQUENCE [LARGE SCALE GENOMIC DNA]</scope>
    <source>
        <strain evidence="10 11">G55GP</strain>
    </source>
</reference>
<dbReference type="Pfam" id="PF02277">
    <property type="entry name" value="DBI_PRT"/>
    <property type="match status" value="2"/>
</dbReference>
<dbReference type="InterPro" id="IPR023195">
    <property type="entry name" value="Nict_dMeBzImd_PRibTrfase_N"/>
</dbReference>
<evidence type="ECO:0000313" key="10">
    <source>
        <dbReference type="EMBL" id="QNT77877.1"/>
    </source>
</evidence>
<evidence type="ECO:0000256" key="5">
    <source>
        <dbReference type="ARBA" id="ARBA00022573"/>
    </source>
</evidence>
<evidence type="ECO:0000256" key="6">
    <source>
        <dbReference type="ARBA" id="ARBA00022676"/>
    </source>
</evidence>
<comment type="similarity">
    <text evidence="2">Belongs to the CobT family.</text>
</comment>
<protein>
    <recommendedName>
        <fullName evidence="4">Nicotinate-nucleotide--dimethylbenzimidazole phosphoribosyltransferase</fullName>
        <ecNumber evidence="3">2.4.2.21</ecNumber>
    </recommendedName>
    <alternativeName>
        <fullName evidence="8">N(1)-alpha-phosphoribosyltransferase</fullName>
    </alternativeName>
</protein>
<dbReference type="UniPathway" id="UPA00061">
    <property type="reaction ID" value="UER00516"/>
</dbReference>
<dbReference type="EMBL" id="CP060244">
    <property type="protein sequence ID" value="QNT77877.1"/>
    <property type="molecule type" value="Genomic_DNA"/>
</dbReference>
<dbReference type="Proteomes" id="UP000516349">
    <property type="component" value="Chromosome"/>
</dbReference>
<dbReference type="GO" id="GO:0008939">
    <property type="term" value="F:nicotinate-nucleotide-dimethylbenzimidazole phosphoribosyltransferase activity"/>
    <property type="evidence" value="ECO:0007669"/>
    <property type="project" value="UniProtKB-EC"/>
</dbReference>
<dbReference type="SUPFAM" id="SSF52733">
    <property type="entry name" value="Nicotinate mononucleotide:5,6-dimethylbenzimidazole phosphoribosyltransferase (CobT)"/>
    <property type="match status" value="2"/>
</dbReference>
<dbReference type="Gene3D" id="1.10.1610.10">
    <property type="match status" value="1"/>
</dbReference>
<evidence type="ECO:0000256" key="2">
    <source>
        <dbReference type="ARBA" id="ARBA00007110"/>
    </source>
</evidence>
<name>A0A7H1NQ17_9PROT</name>
<evidence type="ECO:0000256" key="1">
    <source>
        <dbReference type="ARBA" id="ARBA00005049"/>
    </source>
</evidence>
<dbReference type="Gene3D" id="3.40.50.10210">
    <property type="match status" value="2"/>
</dbReference>
<dbReference type="InterPro" id="IPR036087">
    <property type="entry name" value="Nict_dMeBzImd_PRibTrfase_sf"/>
</dbReference>
<comment type="catalytic activity">
    <reaction evidence="9">
        <text>5,6-dimethylbenzimidazole + nicotinate beta-D-ribonucleotide = alpha-ribazole 5'-phosphate + nicotinate + H(+)</text>
        <dbReference type="Rhea" id="RHEA:11196"/>
        <dbReference type="ChEBI" id="CHEBI:15378"/>
        <dbReference type="ChEBI" id="CHEBI:15890"/>
        <dbReference type="ChEBI" id="CHEBI:32544"/>
        <dbReference type="ChEBI" id="CHEBI:57502"/>
        <dbReference type="ChEBI" id="CHEBI:57918"/>
        <dbReference type="EC" id="2.4.2.21"/>
    </reaction>
</comment>
<comment type="pathway">
    <text evidence="1">Nucleoside biosynthesis; alpha-ribazole biosynthesis; alpha-ribazole from 5,6-dimethylbenzimidazole: step 1/2.</text>
</comment>
<dbReference type="GO" id="GO:0009236">
    <property type="term" value="P:cobalamin biosynthetic process"/>
    <property type="evidence" value="ECO:0007669"/>
    <property type="project" value="UniProtKB-KW"/>
</dbReference>
<dbReference type="CDD" id="cd02439">
    <property type="entry name" value="DMB-PRT_CobT"/>
    <property type="match status" value="1"/>
</dbReference>
<dbReference type="EC" id="2.4.2.21" evidence="3"/>
<sequence>MAPFQPTPPTFTSLAQLQDLCLALSTPIETGQDRLAAQIRLRLDALTKPPGSLGRLEELVVWLGLCQRRAMPTLQNCHTLIFAGNHGVTAQNVSPYPQQVTAEMVKNFHNGGAAINQLTQQVGNRLQVITLNALHPTRDFSQEPAMSEQQFLDCVATGYKSVPPEADLLCLGEMGIGNTTAAAALSCALFEKPSPSATGMASAQGSPSAVDWAAKDRTAEGWTTEEWAKKNWATEDWVGAGTGLSLSQQRHKAKVIETALTNPANDFSTPFDAARIFGGFELAALLGATLAARNLHIPLIIDGFVCTAALAPLWCMAPSLLDHCQLGHLSAEKAHAKLAAQLNLTPLLHLGMRLGEGSGAVLSVNLIRAALSCYRGMKTFDEAHIASSS</sequence>
<proteinExistence type="inferred from homology"/>
<dbReference type="PANTHER" id="PTHR43463:SF1">
    <property type="entry name" value="NICOTINATE-NUCLEOTIDE--DIMETHYLBENZIMIDAZOLE PHOSPHORIBOSYLTRANSFERASE"/>
    <property type="match status" value="1"/>
</dbReference>
<dbReference type="RefSeq" id="WP_203414278.1">
    <property type="nucleotide sequence ID" value="NZ_CP060244.1"/>
</dbReference>
<evidence type="ECO:0000256" key="9">
    <source>
        <dbReference type="ARBA" id="ARBA00047340"/>
    </source>
</evidence>
<evidence type="ECO:0000313" key="11">
    <source>
        <dbReference type="Proteomes" id="UP000516349"/>
    </source>
</evidence>
<evidence type="ECO:0000256" key="7">
    <source>
        <dbReference type="ARBA" id="ARBA00022679"/>
    </source>
</evidence>
<gene>
    <name evidence="10" type="primary">cobU</name>
    <name evidence="10" type="ORF">JGUZn3_06350</name>
</gene>
<dbReference type="AlphaFoldDB" id="A0A7H1NQ17"/>
<evidence type="ECO:0000256" key="8">
    <source>
        <dbReference type="ARBA" id="ARBA00030686"/>
    </source>
</evidence>
<keyword evidence="5" id="KW-0169">Cobalamin biosynthesis</keyword>
<dbReference type="KEGG" id="ebla:JGUZn3_06350"/>
<keyword evidence="7 10" id="KW-0808">Transferase</keyword>